<keyword evidence="2" id="KW-0812">Transmembrane</keyword>
<keyword evidence="2" id="KW-1133">Transmembrane helix</keyword>
<keyword evidence="2" id="KW-0472">Membrane</keyword>
<protein>
    <submittedName>
        <fullName evidence="4">Uncharacterized protein</fullName>
    </submittedName>
</protein>
<reference evidence="4" key="1">
    <citation type="submission" date="2019-03" db="EMBL/GenBank/DDBJ databases">
        <authorList>
            <person name="Danneels B."/>
        </authorList>
    </citation>
    <scope>NUCLEOTIDE SEQUENCE</scope>
</reference>
<dbReference type="EMBL" id="CAADIJ010000024">
    <property type="protein sequence ID" value="VFR84172.1"/>
    <property type="molecule type" value="Genomic_DNA"/>
</dbReference>
<evidence type="ECO:0000256" key="2">
    <source>
        <dbReference type="SAM" id="Phobius"/>
    </source>
</evidence>
<feature type="compositionally biased region" description="Polar residues" evidence="1">
    <location>
        <begin position="459"/>
        <end position="473"/>
    </location>
</feature>
<evidence type="ECO:0000313" key="5">
    <source>
        <dbReference type="EMBL" id="VFR84172.1"/>
    </source>
</evidence>
<dbReference type="AlphaFoldDB" id="A0A484T6W8"/>
<feature type="transmembrane region" description="Helical" evidence="2">
    <location>
        <begin position="104"/>
        <end position="125"/>
    </location>
</feature>
<sequence length="473" mass="51938">MCPIKRLSHMDDQIPPPPGIGQDTHRTHSRRWRRWMMTVAAVIATTTLVYLISAVLPLARPKGMYSLIGVQMMPPLLLLCAMLGAVLSTFIVAIAAYGAGVRRLGYGLVLLVTACLGFVAFFAGYDSPWFGDRAAARRTFAANLPMYEAMARHRARLRPAIERGDLPSLQAALDAGDPTLTPAQLVCLVRTEVIEGRTGTPPPVSERRYRFLDAVANAAWRSEDNVNGRQTIGLLAVDAALRHGPAADLRRWLERGVQVQGIHWGRDVSELTEPAGQCSTVVYWPLNLLQYNQHNPSDKLALLIEHGVQPDSLMPGRSLFEIAPLSAETVAALAKLGFRPYPGGPERNVGAPLALAIRMAERRCEGDCANVFAFGDDEIVRYMEVLRDAGAEPDQRAWDGRDAWATLFDVRQRLTARQQSDIHTARDCGIVLEPGSAQPDSTRTDLLRRIEQVLRDPPRNSQSSTNPATTSSG</sequence>
<feature type="transmembrane region" description="Helical" evidence="2">
    <location>
        <begin position="76"/>
        <end position="97"/>
    </location>
</feature>
<proteinExistence type="predicted"/>
<dbReference type="EMBL" id="CAADIL010000012">
    <property type="protein sequence ID" value="VFR69901.1"/>
    <property type="molecule type" value="Genomic_DNA"/>
</dbReference>
<feature type="region of interest" description="Disordered" evidence="1">
    <location>
        <begin position="1"/>
        <end position="25"/>
    </location>
</feature>
<dbReference type="EMBL" id="CAADIC010000014">
    <property type="protein sequence ID" value="VFR30813.1"/>
    <property type="molecule type" value="Genomic_DNA"/>
</dbReference>
<name>A0A484T6W8_9ZZZZ</name>
<organism evidence="4">
    <name type="scientific">plant metagenome</name>
    <dbReference type="NCBI Taxonomy" id="1297885"/>
    <lineage>
        <taxon>unclassified sequences</taxon>
        <taxon>metagenomes</taxon>
        <taxon>organismal metagenomes</taxon>
    </lineage>
</organism>
<feature type="transmembrane region" description="Helical" evidence="2">
    <location>
        <begin position="35"/>
        <end position="56"/>
    </location>
</feature>
<accession>A0A484T6W8</accession>
<feature type="region of interest" description="Disordered" evidence="1">
    <location>
        <begin position="452"/>
        <end position="473"/>
    </location>
</feature>
<gene>
    <name evidence="3" type="ORF">ANDA3_4109</name>
    <name evidence="4" type="ORF">DAR2_3960</name>
    <name evidence="5" type="ORF">DAR3_3641</name>
</gene>
<evidence type="ECO:0000313" key="4">
    <source>
        <dbReference type="EMBL" id="VFR69901.1"/>
    </source>
</evidence>
<evidence type="ECO:0000313" key="3">
    <source>
        <dbReference type="EMBL" id="VFR30813.1"/>
    </source>
</evidence>
<evidence type="ECO:0000256" key="1">
    <source>
        <dbReference type="SAM" id="MobiDB-lite"/>
    </source>
</evidence>